<dbReference type="CDD" id="cd00293">
    <property type="entry name" value="USP-like"/>
    <property type="match status" value="1"/>
</dbReference>
<dbReference type="PRINTS" id="PR01438">
    <property type="entry name" value="UNVRSLSTRESS"/>
</dbReference>
<sequence length="139" mass="15138">MFSKILVPFDVSVPSEKAFDIALKLLTGKPDVFLHVLSVARTPEIADDVGTEAELEHARAYYSGHFGALSRRAKTIGVEAAFHLRVGHPADQIVDFADELGVELIVMGHRGRSGIERWLVGSVARAVIDHANCPVLVVR</sequence>
<accession>A0A454TM38</accession>
<reference evidence="3 4" key="1">
    <citation type="submission" date="2018-10" db="EMBL/GenBank/DDBJ databases">
        <title>Draft Genome Sequence of Ralstonia pseudosolanacearum (R. solanacearum phylotype I) Strain Tg03 Isolated from Luffa cylindrica in China.</title>
        <authorList>
            <person name="Yuan G.-Q."/>
            <person name="Li Q.-Q."/>
            <person name="Zhang Y.-W."/>
        </authorList>
    </citation>
    <scope>NUCLEOTIDE SEQUENCE [LARGE SCALE GENOMIC DNA]</scope>
    <source>
        <strain evidence="3 4">Tg03</strain>
    </source>
</reference>
<dbReference type="PANTHER" id="PTHR46268:SF6">
    <property type="entry name" value="UNIVERSAL STRESS PROTEIN UP12"/>
    <property type="match status" value="1"/>
</dbReference>
<dbReference type="InterPro" id="IPR006015">
    <property type="entry name" value="Universal_stress_UspA"/>
</dbReference>
<dbReference type="AlphaFoldDB" id="A0A454TM38"/>
<dbReference type="Pfam" id="PF00582">
    <property type="entry name" value="Usp"/>
    <property type="match status" value="1"/>
</dbReference>
<dbReference type="RefSeq" id="WP_123203674.1">
    <property type="nucleotide sequence ID" value="NZ_RJTL01000035.1"/>
</dbReference>
<dbReference type="Gene3D" id="3.40.50.620">
    <property type="entry name" value="HUPs"/>
    <property type="match status" value="1"/>
</dbReference>
<evidence type="ECO:0000259" key="2">
    <source>
        <dbReference type="Pfam" id="PF00582"/>
    </source>
</evidence>
<name>A0A454TM38_9RALS</name>
<dbReference type="SUPFAM" id="SSF52402">
    <property type="entry name" value="Adenine nucleotide alpha hydrolases-like"/>
    <property type="match status" value="1"/>
</dbReference>
<proteinExistence type="inferred from homology"/>
<gene>
    <name evidence="3" type="ORF">EGA29_19090</name>
</gene>
<dbReference type="EMBL" id="RJTL01000035">
    <property type="protein sequence ID" value="RNM03198.1"/>
    <property type="molecule type" value="Genomic_DNA"/>
</dbReference>
<dbReference type="InterPro" id="IPR014729">
    <property type="entry name" value="Rossmann-like_a/b/a_fold"/>
</dbReference>
<feature type="domain" description="UspA" evidence="2">
    <location>
        <begin position="1"/>
        <end position="139"/>
    </location>
</feature>
<comment type="caution">
    <text evidence="3">The sequence shown here is derived from an EMBL/GenBank/DDBJ whole genome shotgun (WGS) entry which is preliminary data.</text>
</comment>
<comment type="similarity">
    <text evidence="1">Belongs to the universal stress protein A family.</text>
</comment>
<evidence type="ECO:0000313" key="4">
    <source>
        <dbReference type="Proteomes" id="UP000271222"/>
    </source>
</evidence>
<evidence type="ECO:0000313" key="3">
    <source>
        <dbReference type="EMBL" id="RNM03198.1"/>
    </source>
</evidence>
<dbReference type="Proteomes" id="UP000271222">
    <property type="component" value="Unassembled WGS sequence"/>
</dbReference>
<organism evidence="3 4">
    <name type="scientific">Ralstonia pseudosolanacearum</name>
    <dbReference type="NCBI Taxonomy" id="1310165"/>
    <lineage>
        <taxon>Bacteria</taxon>
        <taxon>Pseudomonadati</taxon>
        <taxon>Pseudomonadota</taxon>
        <taxon>Betaproteobacteria</taxon>
        <taxon>Burkholderiales</taxon>
        <taxon>Burkholderiaceae</taxon>
        <taxon>Ralstonia</taxon>
        <taxon>Ralstonia solanacearum species complex</taxon>
    </lineage>
</organism>
<dbReference type="InterPro" id="IPR006016">
    <property type="entry name" value="UspA"/>
</dbReference>
<dbReference type="OrthoDB" id="5512223at2"/>
<evidence type="ECO:0000256" key="1">
    <source>
        <dbReference type="ARBA" id="ARBA00008791"/>
    </source>
</evidence>
<dbReference type="PANTHER" id="PTHR46268">
    <property type="entry name" value="STRESS RESPONSE PROTEIN NHAX"/>
    <property type="match status" value="1"/>
</dbReference>
<protein>
    <submittedName>
        <fullName evidence="3">Universal stress protein</fullName>
    </submittedName>
</protein>